<dbReference type="SUPFAM" id="SSF53756">
    <property type="entry name" value="UDP-Glycosyltransferase/glycogen phosphorylase"/>
    <property type="match status" value="1"/>
</dbReference>
<evidence type="ECO:0000313" key="2">
    <source>
        <dbReference type="Proteomes" id="UP001257914"/>
    </source>
</evidence>
<dbReference type="EMBL" id="JAWCUA010000009">
    <property type="protein sequence ID" value="MDU0113639.1"/>
    <property type="molecule type" value="Genomic_DNA"/>
</dbReference>
<dbReference type="RefSeq" id="WP_315947265.1">
    <property type="nucleotide sequence ID" value="NZ_JAWCUA010000009.1"/>
</dbReference>
<dbReference type="InterPro" id="IPR051612">
    <property type="entry name" value="Teichoic_Acid_Biosynth"/>
</dbReference>
<dbReference type="Pfam" id="PF04464">
    <property type="entry name" value="Glyphos_transf"/>
    <property type="match status" value="1"/>
</dbReference>
<dbReference type="Gene3D" id="3.40.50.12580">
    <property type="match status" value="1"/>
</dbReference>
<proteinExistence type="predicted"/>
<keyword evidence="2" id="KW-1185">Reference proteome</keyword>
<gene>
    <name evidence="1" type="ORF">RT723_11645</name>
</gene>
<organism evidence="1 2">
    <name type="scientific">Psychrosphaera aquimarina</name>
    <dbReference type="NCBI Taxonomy" id="2044854"/>
    <lineage>
        <taxon>Bacteria</taxon>
        <taxon>Pseudomonadati</taxon>
        <taxon>Pseudomonadota</taxon>
        <taxon>Gammaproteobacteria</taxon>
        <taxon>Alteromonadales</taxon>
        <taxon>Pseudoalteromonadaceae</taxon>
        <taxon>Psychrosphaera</taxon>
    </lineage>
</organism>
<comment type="caution">
    <text evidence="1">The sequence shown here is derived from an EMBL/GenBank/DDBJ whole genome shotgun (WGS) entry which is preliminary data.</text>
</comment>
<sequence>MKIIFDVLHLYYLPQYLPVRDELIKAGHQVYFVFYKTSDPSLNEICQSVINKENLDCFLADDWSQALSFYLEQKASWIIFGNAVEQIDVIHSVSKTAMMLHGIGPKAVYYEMPKKPMTVRFVEGEYRLNRLKGMHPNDKFIDTGYAKLDPAIQSDNNGVNLSDLGLDPNKKTILYAPTFYPSSLECMPKNLPQMLSEYNLILKPHFFSLIKTKYKKHSKILKRWQQADNVYLCDVEDYNLVPFMGVADVMLSDASSAIFEFAALNKPVIWCDFYKLRWSYRGIFSYRFKQRVDSDIQYFEQVGWRIQSPTELVDTIVGSLKETDAKVQQRAKVISQLAGRVDGQSANRVVDYLTNN</sequence>
<dbReference type="PANTHER" id="PTHR37316">
    <property type="entry name" value="TEICHOIC ACID GLYCEROL-PHOSPHATE PRIMASE"/>
    <property type="match status" value="1"/>
</dbReference>
<protein>
    <submittedName>
        <fullName evidence="1">CDP-glycerol glycerophosphotransferase family protein</fullName>
    </submittedName>
</protein>
<dbReference type="PANTHER" id="PTHR37316:SF3">
    <property type="entry name" value="TEICHOIC ACID GLYCEROL-PHOSPHATE TRANSFERASE"/>
    <property type="match status" value="1"/>
</dbReference>
<name>A0ABU3R263_9GAMM</name>
<reference evidence="1 2" key="1">
    <citation type="submission" date="2023-10" db="EMBL/GenBank/DDBJ databases">
        <title>Psychrosphaera aquimaarina strain SW33 isolated from seawater.</title>
        <authorList>
            <person name="Bayburt H."/>
            <person name="Kim J.M."/>
            <person name="Choi B.J."/>
            <person name="Jeon C.O."/>
        </authorList>
    </citation>
    <scope>NUCLEOTIDE SEQUENCE [LARGE SCALE GENOMIC DNA]</scope>
    <source>
        <strain evidence="1 2">KCTC 52743</strain>
    </source>
</reference>
<evidence type="ECO:0000313" key="1">
    <source>
        <dbReference type="EMBL" id="MDU0113639.1"/>
    </source>
</evidence>
<dbReference type="InterPro" id="IPR007554">
    <property type="entry name" value="Glycerophosphate_synth"/>
</dbReference>
<dbReference type="InterPro" id="IPR043148">
    <property type="entry name" value="TagF_C"/>
</dbReference>
<accession>A0ABU3R263</accession>
<dbReference type="Proteomes" id="UP001257914">
    <property type="component" value="Unassembled WGS sequence"/>
</dbReference>